<name>A0A6D2G6D2_SALER</name>
<evidence type="ECO:0000313" key="2">
    <source>
        <dbReference type="Proteomes" id="UP000267858"/>
    </source>
</evidence>
<reference evidence="1 2" key="1">
    <citation type="submission" date="2018-12" db="EMBL/GenBank/DDBJ databases">
        <authorList>
            <consortium name="Pathogen Informatics"/>
        </authorList>
    </citation>
    <scope>NUCLEOTIDE SEQUENCE [LARGE SCALE GENOMIC DNA]</scope>
    <source>
        <strain evidence="1 2">NCTC5773</strain>
    </source>
</reference>
<sequence length="49" mass="5521">MTFQFSKRSEKSLAGVNADLISLARVALSLRSRLQSSAAMWTCLMLWLM</sequence>
<dbReference type="EMBL" id="LR134141">
    <property type="protein sequence ID" value="VEA01270.1"/>
    <property type="molecule type" value="Genomic_DNA"/>
</dbReference>
<organism evidence="1 2">
    <name type="scientific">Salmonella enterica subsp. salamae</name>
    <dbReference type="NCBI Taxonomy" id="59202"/>
    <lineage>
        <taxon>Bacteria</taxon>
        <taxon>Pseudomonadati</taxon>
        <taxon>Pseudomonadota</taxon>
        <taxon>Gammaproteobacteria</taxon>
        <taxon>Enterobacterales</taxon>
        <taxon>Enterobacteriaceae</taxon>
        <taxon>Salmonella</taxon>
    </lineage>
</organism>
<accession>A0A6D2G6D2</accession>
<proteinExistence type="predicted"/>
<protein>
    <submittedName>
        <fullName evidence="1">Uncharacterized protein</fullName>
    </submittedName>
</protein>
<evidence type="ECO:0000313" key="1">
    <source>
        <dbReference type="EMBL" id="VEA01270.1"/>
    </source>
</evidence>
<dbReference type="AlphaFoldDB" id="A0A6D2G6D2"/>
<dbReference type="Proteomes" id="UP000267858">
    <property type="component" value="Chromosome"/>
</dbReference>
<gene>
    <name evidence="1" type="ORF">NCTC5773_01275</name>
</gene>